<organism evidence="2 3">
    <name type="scientific">Mucor lusitanicus CBS 277.49</name>
    <dbReference type="NCBI Taxonomy" id="747725"/>
    <lineage>
        <taxon>Eukaryota</taxon>
        <taxon>Fungi</taxon>
        <taxon>Fungi incertae sedis</taxon>
        <taxon>Mucoromycota</taxon>
        <taxon>Mucoromycotina</taxon>
        <taxon>Mucoromycetes</taxon>
        <taxon>Mucorales</taxon>
        <taxon>Mucorineae</taxon>
        <taxon>Mucoraceae</taxon>
        <taxon>Mucor</taxon>
    </lineage>
</organism>
<feature type="region of interest" description="Disordered" evidence="1">
    <location>
        <begin position="75"/>
        <end position="97"/>
    </location>
</feature>
<reference evidence="2 3" key="1">
    <citation type="submission" date="2015-06" db="EMBL/GenBank/DDBJ databases">
        <title>Expansion of signal transduction pathways in fungi by whole-genome duplication.</title>
        <authorList>
            <consortium name="DOE Joint Genome Institute"/>
            <person name="Corrochano L.M."/>
            <person name="Kuo A."/>
            <person name="Marcet-Houben M."/>
            <person name="Polaino S."/>
            <person name="Salamov A."/>
            <person name="Villalobos J.M."/>
            <person name="Alvarez M.I."/>
            <person name="Avalos J."/>
            <person name="Benito E.P."/>
            <person name="Benoit I."/>
            <person name="Burger G."/>
            <person name="Camino L.P."/>
            <person name="Canovas D."/>
            <person name="Cerda-Olmedo E."/>
            <person name="Cheng J.-F."/>
            <person name="Dominguez A."/>
            <person name="Elias M."/>
            <person name="Eslava A.P."/>
            <person name="Glaser F."/>
            <person name="Grimwood J."/>
            <person name="Gutierrez G."/>
            <person name="Heitman J."/>
            <person name="Henrissat B."/>
            <person name="Iturriaga E.A."/>
            <person name="Lang B.F."/>
            <person name="Lavin J.L."/>
            <person name="Lee S."/>
            <person name="Li W."/>
            <person name="Lindquist E."/>
            <person name="Lopez-Garcia S."/>
            <person name="Luque E.M."/>
            <person name="Marcos A.T."/>
            <person name="Martin J."/>
            <person name="Mccluskey K."/>
            <person name="Medina H.R."/>
            <person name="Miralles-Duran A."/>
            <person name="Miyazaki A."/>
            <person name="Munoz-Torres E."/>
            <person name="Oguiza J.A."/>
            <person name="Ohm R."/>
            <person name="Olmedo M."/>
            <person name="Orejas M."/>
            <person name="Ortiz-Castellanos L."/>
            <person name="Pisabarro A.G."/>
            <person name="Rodriguez-Romero J."/>
            <person name="Ruiz-Herrera J."/>
            <person name="Ruiz-Vazquez R."/>
            <person name="Sanz C."/>
            <person name="Schackwitz W."/>
            <person name="Schmutz J."/>
            <person name="Shahriari M."/>
            <person name="Shelest E."/>
            <person name="Silva-Franco F."/>
            <person name="Soanes D."/>
            <person name="Syed K."/>
            <person name="Tagua V.G."/>
            <person name="Talbot N.J."/>
            <person name="Thon M."/>
            <person name="De Vries R.P."/>
            <person name="Wiebenga A."/>
            <person name="Yadav J.S."/>
            <person name="Braun E.L."/>
            <person name="Baker S."/>
            <person name="Garre V."/>
            <person name="Horwitz B."/>
            <person name="Torres-Martinez S."/>
            <person name="Idnurm A."/>
            <person name="Herrera-Estrella A."/>
            <person name="Gabaldon T."/>
            <person name="Grigoriev I.V."/>
        </authorList>
    </citation>
    <scope>NUCLEOTIDE SEQUENCE [LARGE SCALE GENOMIC DNA]</scope>
    <source>
        <strain evidence="2 3">CBS 277.49</strain>
    </source>
</reference>
<keyword evidence="3" id="KW-1185">Reference proteome</keyword>
<proteinExistence type="predicted"/>
<dbReference type="Pfam" id="PF06677">
    <property type="entry name" value="Auto_anti-p27"/>
    <property type="match status" value="2"/>
</dbReference>
<feature type="compositionally biased region" description="Low complexity" evidence="1">
    <location>
        <begin position="185"/>
        <end position="198"/>
    </location>
</feature>
<evidence type="ECO:0000313" key="3">
    <source>
        <dbReference type="Proteomes" id="UP000077051"/>
    </source>
</evidence>
<evidence type="ECO:0008006" key="4">
    <source>
        <dbReference type="Google" id="ProtNLM"/>
    </source>
</evidence>
<dbReference type="PANTHER" id="PTHR16537">
    <property type="entry name" value="SJOEGREN SYNDROME/SCLERODERMA AUTOANTIGEN 1"/>
    <property type="match status" value="1"/>
</dbReference>
<dbReference type="InterPro" id="IPR009563">
    <property type="entry name" value="SSSCA1"/>
</dbReference>
<dbReference type="InterPro" id="IPR051888">
    <property type="entry name" value="UPF0148_domain"/>
</dbReference>
<dbReference type="STRING" id="747725.A0A168JXN2"/>
<name>A0A168JXN2_MUCCL</name>
<evidence type="ECO:0000256" key="1">
    <source>
        <dbReference type="SAM" id="MobiDB-lite"/>
    </source>
</evidence>
<dbReference type="PANTHER" id="PTHR16537:SF1">
    <property type="entry name" value="PROTEIN ZNRD2"/>
    <property type="match status" value="1"/>
</dbReference>
<protein>
    <recommendedName>
        <fullName evidence="4">Sjogrens syndrome scleroderma autoantigen 1 family protein</fullName>
    </recommendedName>
</protein>
<feature type="region of interest" description="Disordered" evidence="1">
    <location>
        <begin position="185"/>
        <end position="236"/>
    </location>
</feature>
<evidence type="ECO:0000313" key="2">
    <source>
        <dbReference type="EMBL" id="OAD01738.1"/>
    </source>
</evidence>
<sequence length="295" mass="32185">MLKASRTEKEAGDLLGTYLLQGWIMTDEICKAESCSFPLMRSKDGSLSFCTYHDQLPNNGASFNYKKAASATPAATADVETQQDKPSKDAVAQPAAAAVIDNGEEELRIRRERREQSSKASQLIGQKMLQRWALLNDHCPNPSCYAVPLIRNPDTKQMFCVICENIILTEEEALALERKKTLEQAAAPAATAPEPAQTKPVHSPIVPQVTEERKRQKTEAPAVSQINSSSSNSDFYSSQSVVSTLSSKMNELTERVKACHDASELTQLFKAIKQCAGAIEACLAAGQAYDKSVSI</sequence>
<dbReference type="AlphaFoldDB" id="A0A168JXN2"/>
<gene>
    <name evidence="2" type="ORF">MUCCIDRAFT_163705</name>
</gene>
<accession>A0A168JXN2</accession>
<dbReference type="VEuPathDB" id="FungiDB:MUCCIDRAFT_163705"/>
<dbReference type="OrthoDB" id="28939at2759"/>
<dbReference type="Proteomes" id="UP000077051">
    <property type="component" value="Unassembled WGS sequence"/>
</dbReference>
<feature type="compositionally biased region" description="Low complexity" evidence="1">
    <location>
        <begin position="224"/>
        <end position="236"/>
    </location>
</feature>
<dbReference type="EMBL" id="AMYB01000005">
    <property type="protein sequence ID" value="OAD01738.1"/>
    <property type="molecule type" value="Genomic_DNA"/>
</dbReference>
<comment type="caution">
    <text evidence="2">The sequence shown here is derived from an EMBL/GenBank/DDBJ whole genome shotgun (WGS) entry which is preliminary data.</text>
</comment>